<feature type="region of interest" description="Disordered" evidence="1">
    <location>
        <begin position="1"/>
        <end position="70"/>
    </location>
</feature>
<evidence type="ECO:0000256" key="1">
    <source>
        <dbReference type="SAM" id="MobiDB-lite"/>
    </source>
</evidence>
<keyword evidence="3" id="KW-1185">Reference proteome</keyword>
<evidence type="ECO:0000313" key="3">
    <source>
        <dbReference type="Proteomes" id="UP001149074"/>
    </source>
</evidence>
<dbReference type="AlphaFoldDB" id="A0A9W9G3N5"/>
<dbReference type="Proteomes" id="UP001149074">
    <property type="component" value="Unassembled WGS sequence"/>
</dbReference>
<reference evidence="2" key="2">
    <citation type="journal article" date="2023" name="IMA Fungus">
        <title>Comparative genomic study of the Penicillium genus elucidates a diverse pangenome and 15 lateral gene transfer events.</title>
        <authorList>
            <person name="Petersen C."/>
            <person name="Sorensen T."/>
            <person name="Nielsen M.R."/>
            <person name="Sondergaard T.E."/>
            <person name="Sorensen J.L."/>
            <person name="Fitzpatrick D.A."/>
            <person name="Frisvad J.C."/>
            <person name="Nielsen K.L."/>
        </authorList>
    </citation>
    <scope>NUCLEOTIDE SEQUENCE</scope>
    <source>
        <strain evidence="2">IBT 30761</strain>
    </source>
</reference>
<proteinExistence type="predicted"/>
<dbReference type="RefSeq" id="XP_056479606.1">
    <property type="nucleotide sequence ID" value="XM_056614565.1"/>
</dbReference>
<accession>A0A9W9G3N5</accession>
<sequence length="70" mass="7748">MPRNPSSRPGVFEEPENAPGCYPGHDPPERQTWTCSFGTKSAAEGKNTITDRDKRRLPKTKTNGKEKSSS</sequence>
<dbReference type="EMBL" id="JAPQKI010000002">
    <property type="protein sequence ID" value="KAJ5111536.1"/>
    <property type="molecule type" value="Genomic_DNA"/>
</dbReference>
<reference evidence="2" key="1">
    <citation type="submission" date="2022-11" db="EMBL/GenBank/DDBJ databases">
        <authorList>
            <person name="Petersen C."/>
        </authorList>
    </citation>
    <scope>NUCLEOTIDE SEQUENCE</scope>
    <source>
        <strain evidence="2">IBT 30761</strain>
    </source>
</reference>
<protein>
    <submittedName>
        <fullName evidence="2">Uncharacterized protein</fullName>
    </submittedName>
</protein>
<gene>
    <name evidence="2" type="ORF">N7532_002071</name>
</gene>
<name>A0A9W9G3N5_9EURO</name>
<organism evidence="2 3">
    <name type="scientific">Penicillium argentinense</name>
    <dbReference type="NCBI Taxonomy" id="1131581"/>
    <lineage>
        <taxon>Eukaryota</taxon>
        <taxon>Fungi</taxon>
        <taxon>Dikarya</taxon>
        <taxon>Ascomycota</taxon>
        <taxon>Pezizomycotina</taxon>
        <taxon>Eurotiomycetes</taxon>
        <taxon>Eurotiomycetidae</taxon>
        <taxon>Eurotiales</taxon>
        <taxon>Aspergillaceae</taxon>
        <taxon>Penicillium</taxon>
    </lineage>
</organism>
<comment type="caution">
    <text evidence="2">The sequence shown here is derived from an EMBL/GenBank/DDBJ whole genome shotgun (WGS) entry which is preliminary data.</text>
</comment>
<evidence type="ECO:0000313" key="2">
    <source>
        <dbReference type="EMBL" id="KAJ5111536.1"/>
    </source>
</evidence>
<dbReference type="GeneID" id="81353544"/>